<name>A0ABR3T022_9PEZI</name>
<dbReference type="EMBL" id="JAJVDC020000027">
    <property type="protein sequence ID" value="KAL1632658.1"/>
    <property type="molecule type" value="Genomic_DNA"/>
</dbReference>
<organism evidence="2 3">
    <name type="scientific">Neofusicoccum ribis</name>
    <dbReference type="NCBI Taxonomy" id="45134"/>
    <lineage>
        <taxon>Eukaryota</taxon>
        <taxon>Fungi</taxon>
        <taxon>Dikarya</taxon>
        <taxon>Ascomycota</taxon>
        <taxon>Pezizomycotina</taxon>
        <taxon>Dothideomycetes</taxon>
        <taxon>Dothideomycetes incertae sedis</taxon>
        <taxon>Botryosphaeriales</taxon>
        <taxon>Botryosphaeriaceae</taxon>
        <taxon>Neofusicoccum</taxon>
    </lineage>
</organism>
<dbReference type="Proteomes" id="UP001521116">
    <property type="component" value="Unassembled WGS sequence"/>
</dbReference>
<gene>
    <name evidence="2" type="ORF">SLS56_003355</name>
</gene>
<feature type="compositionally biased region" description="Basic and acidic residues" evidence="1">
    <location>
        <begin position="46"/>
        <end position="56"/>
    </location>
</feature>
<proteinExistence type="predicted"/>
<sequence length="146" mass="17177">MSTQPSYSDWVWSPEHGRHYCYRYDDAGRAEYMWSDAAQAPTRPSGRREEERELGEQGRAMLQRRDTQQASAEEERLRRGSAEDVRRFQDGDEVSMAVEDRGQLVRASFVVRRGKLDRQGRWEYQLWHENGTAHDGGHWFREAELA</sequence>
<evidence type="ECO:0000256" key="1">
    <source>
        <dbReference type="SAM" id="MobiDB-lite"/>
    </source>
</evidence>
<evidence type="ECO:0000313" key="2">
    <source>
        <dbReference type="EMBL" id="KAL1632658.1"/>
    </source>
</evidence>
<reference evidence="2 3" key="1">
    <citation type="submission" date="2024-02" db="EMBL/GenBank/DDBJ databases">
        <title>De novo assembly and annotation of 12 fungi associated with fruit tree decline syndrome in Ontario, Canada.</title>
        <authorList>
            <person name="Sulman M."/>
            <person name="Ellouze W."/>
            <person name="Ilyukhin E."/>
        </authorList>
    </citation>
    <scope>NUCLEOTIDE SEQUENCE [LARGE SCALE GENOMIC DNA]</scope>
    <source>
        <strain evidence="2 3">M1-105</strain>
    </source>
</reference>
<feature type="region of interest" description="Disordered" evidence="1">
    <location>
        <begin position="35"/>
        <end position="84"/>
    </location>
</feature>
<protein>
    <submittedName>
        <fullName evidence="2">Uncharacterized protein</fullName>
    </submittedName>
</protein>
<accession>A0ABR3T022</accession>
<feature type="compositionally biased region" description="Basic and acidic residues" evidence="1">
    <location>
        <begin position="63"/>
        <end position="84"/>
    </location>
</feature>
<keyword evidence="3" id="KW-1185">Reference proteome</keyword>
<comment type="caution">
    <text evidence="2">The sequence shown here is derived from an EMBL/GenBank/DDBJ whole genome shotgun (WGS) entry which is preliminary data.</text>
</comment>
<evidence type="ECO:0000313" key="3">
    <source>
        <dbReference type="Proteomes" id="UP001521116"/>
    </source>
</evidence>